<gene>
    <name evidence="7" type="ORF">AFUS01_LOCUS32562</name>
</gene>
<keyword evidence="2" id="KW-0719">Serine esterase</keyword>
<reference evidence="7" key="1">
    <citation type="submission" date="2021-06" db="EMBL/GenBank/DDBJ databases">
        <authorList>
            <person name="Hodson N. C."/>
            <person name="Mongue J. A."/>
            <person name="Jaron S. K."/>
        </authorList>
    </citation>
    <scope>NUCLEOTIDE SEQUENCE</scope>
</reference>
<dbReference type="InterPro" id="IPR002018">
    <property type="entry name" value="CarbesteraseB"/>
</dbReference>
<dbReference type="InterPro" id="IPR019826">
    <property type="entry name" value="Carboxylesterase_B_AS"/>
</dbReference>
<feature type="non-terminal residue" evidence="7">
    <location>
        <position position="131"/>
    </location>
</feature>
<organism evidence="7 8">
    <name type="scientific">Allacma fusca</name>
    <dbReference type="NCBI Taxonomy" id="39272"/>
    <lineage>
        <taxon>Eukaryota</taxon>
        <taxon>Metazoa</taxon>
        <taxon>Ecdysozoa</taxon>
        <taxon>Arthropoda</taxon>
        <taxon>Hexapoda</taxon>
        <taxon>Collembola</taxon>
        <taxon>Symphypleona</taxon>
        <taxon>Sminthuridae</taxon>
        <taxon>Allacma</taxon>
    </lineage>
</organism>
<dbReference type="Pfam" id="PF00135">
    <property type="entry name" value="COesterase"/>
    <property type="match status" value="1"/>
</dbReference>
<dbReference type="EMBL" id="CAJVCH010525925">
    <property type="protein sequence ID" value="CAG7822280.1"/>
    <property type="molecule type" value="Genomic_DNA"/>
</dbReference>
<evidence type="ECO:0000256" key="2">
    <source>
        <dbReference type="ARBA" id="ARBA00022487"/>
    </source>
</evidence>
<sequence length="131" mass="14200">LGIFGFLTTGDDVIKGNMGLKDQVLALKWVQDNIEQFGGDPNQVTVMGESAGGASVHLLMMSPMAKGLFHRAISSSCEGISDIWQFNRSNSEHLENVARHFNCPSRNTELFAACIRGIDAEELVAYLGGQV</sequence>
<feature type="domain" description="Carboxylesterase type B" evidence="6">
    <location>
        <begin position="1"/>
        <end position="125"/>
    </location>
</feature>
<protein>
    <recommendedName>
        <fullName evidence="5">Carboxylic ester hydrolase</fullName>
        <ecNumber evidence="5">3.1.1.-</ecNumber>
    </recommendedName>
</protein>
<dbReference type="PANTHER" id="PTHR43142">
    <property type="entry name" value="CARBOXYLIC ESTER HYDROLASE"/>
    <property type="match status" value="1"/>
</dbReference>
<evidence type="ECO:0000313" key="7">
    <source>
        <dbReference type="EMBL" id="CAG7822280.1"/>
    </source>
</evidence>
<keyword evidence="4" id="KW-0325">Glycoprotein</keyword>
<proteinExistence type="inferred from homology"/>
<keyword evidence="8" id="KW-1185">Reference proteome</keyword>
<feature type="non-terminal residue" evidence="7">
    <location>
        <position position="1"/>
    </location>
</feature>
<name>A0A8J2KZH8_9HEXA</name>
<evidence type="ECO:0000256" key="5">
    <source>
        <dbReference type="RuleBase" id="RU361235"/>
    </source>
</evidence>
<comment type="caution">
    <text evidence="7">The sequence shown here is derived from an EMBL/GenBank/DDBJ whole genome shotgun (WGS) entry which is preliminary data.</text>
</comment>
<dbReference type="AlphaFoldDB" id="A0A8J2KZH8"/>
<dbReference type="GO" id="GO:0052689">
    <property type="term" value="F:carboxylic ester hydrolase activity"/>
    <property type="evidence" value="ECO:0007669"/>
    <property type="project" value="UniProtKB-KW"/>
</dbReference>
<dbReference type="Proteomes" id="UP000708208">
    <property type="component" value="Unassembled WGS sequence"/>
</dbReference>
<evidence type="ECO:0000259" key="6">
    <source>
        <dbReference type="Pfam" id="PF00135"/>
    </source>
</evidence>
<evidence type="ECO:0000256" key="3">
    <source>
        <dbReference type="ARBA" id="ARBA00022801"/>
    </source>
</evidence>
<evidence type="ECO:0000256" key="1">
    <source>
        <dbReference type="ARBA" id="ARBA00005964"/>
    </source>
</evidence>
<evidence type="ECO:0000256" key="4">
    <source>
        <dbReference type="ARBA" id="ARBA00023180"/>
    </source>
</evidence>
<dbReference type="EC" id="3.1.1.-" evidence="5"/>
<comment type="similarity">
    <text evidence="1 5">Belongs to the type-B carboxylesterase/lipase family.</text>
</comment>
<dbReference type="OrthoDB" id="3200163at2759"/>
<keyword evidence="3 5" id="KW-0378">Hydrolase</keyword>
<dbReference type="PANTHER" id="PTHR43142:SF1">
    <property type="entry name" value="CARBOXYLIC ESTER HYDROLASE"/>
    <property type="match status" value="1"/>
</dbReference>
<evidence type="ECO:0000313" key="8">
    <source>
        <dbReference type="Proteomes" id="UP000708208"/>
    </source>
</evidence>
<dbReference type="PROSITE" id="PS00122">
    <property type="entry name" value="CARBOXYLESTERASE_B_1"/>
    <property type="match status" value="1"/>
</dbReference>
<accession>A0A8J2KZH8</accession>